<dbReference type="SMART" id="SM00913">
    <property type="entry name" value="IBN_N"/>
    <property type="match status" value="1"/>
</dbReference>
<accession>A0A0L0NIJ7</accession>
<feature type="domain" description="Importin N-terminal" evidence="8">
    <location>
        <begin position="24"/>
        <end position="97"/>
    </location>
</feature>
<proteinExistence type="inferred from homology"/>
<dbReference type="InterPro" id="IPR011989">
    <property type="entry name" value="ARM-like"/>
</dbReference>
<dbReference type="GO" id="GO:0031267">
    <property type="term" value="F:small GTPase binding"/>
    <property type="evidence" value="ECO:0007669"/>
    <property type="project" value="InterPro"/>
</dbReference>
<dbReference type="PANTHER" id="PTHR10997">
    <property type="entry name" value="IMPORTIN-7, 8, 11"/>
    <property type="match status" value="1"/>
</dbReference>
<evidence type="ECO:0000256" key="1">
    <source>
        <dbReference type="ARBA" id="ARBA00004123"/>
    </source>
</evidence>
<dbReference type="AlphaFoldDB" id="A0A0L0NIJ7"/>
<comment type="subcellular location">
    <subcellularLocation>
        <location evidence="2">Cytoplasm</location>
    </subcellularLocation>
    <subcellularLocation>
        <location evidence="1">Nucleus</location>
    </subcellularLocation>
</comment>
<dbReference type="EMBL" id="LFRF01000003">
    <property type="protein sequence ID" value="KND93962.1"/>
    <property type="molecule type" value="Genomic_DNA"/>
</dbReference>
<keyword evidence="5" id="KW-0963">Cytoplasm</keyword>
<evidence type="ECO:0000313" key="9">
    <source>
        <dbReference type="EMBL" id="KND93962.1"/>
    </source>
</evidence>
<gene>
    <name evidence="9" type="ORF">TOPH_01804</name>
</gene>
<dbReference type="Proteomes" id="UP000036947">
    <property type="component" value="Unassembled WGS sequence"/>
</dbReference>
<keyword evidence="4" id="KW-0813">Transport</keyword>
<evidence type="ECO:0000313" key="10">
    <source>
        <dbReference type="Proteomes" id="UP000036947"/>
    </source>
</evidence>
<dbReference type="Pfam" id="PF03378">
    <property type="entry name" value="CAS_CSE1"/>
    <property type="match status" value="1"/>
</dbReference>
<dbReference type="OrthoDB" id="3268246at2759"/>
<dbReference type="PROSITE" id="PS50166">
    <property type="entry name" value="IMPORTIN_B_NT"/>
    <property type="match status" value="1"/>
</dbReference>
<organism evidence="9 10">
    <name type="scientific">Tolypocladium ophioglossoides (strain CBS 100239)</name>
    <name type="common">Snaketongue truffleclub</name>
    <name type="synonym">Elaphocordyceps ophioglossoides</name>
    <dbReference type="NCBI Taxonomy" id="1163406"/>
    <lineage>
        <taxon>Eukaryota</taxon>
        <taxon>Fungi</taxon>
        <taxon>Dikarya</taxon>
        <taxon>Ascomycota</taxon>
        <taxon>Pezizomycotina</taxon>
        <taxon>Sordariomycetes</taxon>
        <taxon>Hypocreomycetidae</taxon>
        <taxon>Hypocreales</taxon>
        <taxon>Ophiocordycipitaceae</taxon>
        <taxon>Tolypocladium</taxon>
    </lineage>
</organism>
<evidence type="ECO:0000256" key="6">
    <source>
        <dbReference type="ARBA" id="ARBA00022927"/>
    </source>
</evidence>
<keyword evidence="10" id="KW-1185">Reference proteome</keyword>
<evidence type="ECO:0000256" key="7">
    <source>
        <dbReference type="ARBA" id="ARBA00023242"/>
    </source>
</evidence>
<dbReference type="Pfam" id="PF03810">
    <property type="entry name" value="IBN_N"/>
    <property type="match status" value="1"/>
</dbReference>
<dbReference type="GO" id="GO:0005829">
    <property type="term" value="C:cytosol"/>
    <property type="evidence" value="ECO:0007669"/>
    <property type="project" value="TreeGrafter"/>
</dbReference>
<dbReference type="SUPFAM" id="SSF48371">
    <property type="entry name" value="ARM repeat"/>
    <property type="match status" value="1"/>
</dbReference>
<dbReference type="Gene3D" id="1.25.10.10">
    <property type="entry name" value="Leucine-rich Repeat Variant"/>
    <property type="match status" value="1"/>
</dbReference>
<dbReference type="InterPro" id="IPR005043">
    <property type="entry name" value="XPO2_C"/>
</dbReference>
<reference evidence="9 10" key="1">
    <citation type="journal article" date="2015" name="BMC Genomics">
        <title>The genome of the truffle-parasite Tolypocladium ophioglossoides and the evolution of antifungal peptaibiotics.</title>
        <authorList>
            <person name="Quandt C.A."/>
            <person name="Bushley K.E."/>
            <person name="Spatafora J.W."/>
        </authorList>
    </citation>
    <scope>NUCLEOTIDE SEQUENCE [LARGE SCALE GENOMIC DNA]</scope>
    <source>
        <strain evidence="9 10">CBS 100239</strain>
    </source>
</reference>
<dbReference type="PANTHER" id="PTHR10997:SF8">
    <property type="entry name" value="EXPORTIN-2"/>
    <property type="match status" value="1"/>
</dbReference>
<dbReference type="InterPro" id="IPR016024">
    <property type="entry name" value="ARM-type_fold"/>
</dbReference>
<dbReference type="InterPro" id="IPR013713">
    <property type="entry name" value="XPO2_central"/>
</dbReference>
<sequence length="966" mass="108366">MAADIGHISQLLNATLDPSQHRKAEAALRQEAARPQYSLTLLNIVNSDSLPINTRLSAALAFKNFIRSNYVDEEGNYKLPEDEVLLIKERLIGLMISCPSNVQSQLGEAISVIADYDSWRRWDTLTEQLVSRFSTNDPKINVGVLEVAHSIFARWRPLTRTDELYIEINHVIATFGQPFVKLLIATDKRIDGNANNQAALKGWFEALDLQIKILHDMSSHDLPPIFEENLEGISKLLEKYLDYSNPLLATDDDTEESIVDTVKADICELLELYTMKYDEDFSQYCSPFITSAWNLLSTTGSETKYDTIVSKALHFLTAVASTTQHAPMFNEENVLTQIVEKVILPNVALRESDVEMFEDEPIEFIRRDLEGSDTDSRRRSATDFLRKLQEKFETPVTNTVSNYINHYLTQGKTDWKAKDTAVYLFLSVAAKGAVTAAQGVKTVNPLVNVVHFFEQNIASDLMGGDDVEPISKVDAIKYLYTFRSQLSKEQWKLALGPLIRNMNSSNYVVYTYAAIAVERVLFLADDAGNQMFPRADIEPFAKDLLTHLFKLIEKETSPAKLQENEFLMRCVMRILIVIKDGATPILDNVLTHLILITNVMKQNPSNPRFYYYHFEAMGALVRYCSGTSAALFNQKLWEPFHKILAEDVTGQFKTPVYTLFLLLTILAQLLESSPSEAVSDNYKALLGPLLGATLWETRGNVPACTRLLSAVIPKAAKVLIAENQLEPVLGIFQKLLSGKKSELQSFDILDAIIHSFEPATLDKYFGTIIQLLYTKLQGSPSDSLKLRFARFYHLVGAKLEAGYGADYFIKQSNQVDERAFAQVYPPFVLAETEKLPKPVDRKTAVVSLTKTLCDSQAFAHKFMKGWGNSCRILLSLLANPPAVSAGLGDEIITEASVDDIGFGLNYTALNTCKPVARDDFPEVLDVTKWVKEYMAAANQRHGGVVEGFITQRLPPEQQAAIAQYMR</sequence>
<dbReference type="GO" id="GO:0005635">
    <property type="term" value="C:nuclear envelope"/>
    <property type="evidence" value="ECO:0007669"/>
    <property type="project" value="EnsemblFungi"/>
</dbReference>
<name>A0A0L0NIJ7_TOLOC</name>
<keyword evidence="6" id="KW-0653">Protein transport</keyword>
<evidence type="ECO:0000256" key="2">
    <source>
        <dbReference type="ARBA" id="ARBA00004496"/>
    </source>
</evidence>
<dbReference type="GO" id="GO:0034399">
    <property type="term" value="C:nuclear periphery"/>
    <property type="evidence" value="ECO:0007669"/>
    <property type="project" value="EnsemblFungi"/>
</dbReference>
<dbReference type="Pfam" id="PF08506">
    <property type="entry name" value="Cse1"/>
    <property type="match status" value="1"/>
</dbReference>
<dbReference type="GO" id="GO:0061015">
    <property type="term" value="P:snRNA import into nucleus"/>
    <property type="evidence" value="ECO:0007669"/>
    <property type="project" value="EnsemblFungi"/>
</dbReference>
<dbReference type="GO" id="GO:0032991">
    <property type="term" value="C:protein-containing complex"/>
    <property type="evidence" value="ECO:0007669"/>
    <property type="project" value="EnsemblFungi"/>
</dbReference>
<comment type="similarity">
    <text evidence="3">Belongs to the XPO2/CSE1 family.</text>
</comment>
<dbReference type="GO" id="GO:0006611">
    <property type="term" value="P:protein export from nucleus"/>
    <property type="evidence" value="ECO:0007669"/>
    <property type="project" value="EnsemblFungi"/>
</dbReference>
<dbReference type="InterPro" id="IPR001494">
    <property type="entry name" value="Importin-beta_N"/>
</dbReference>
<dbReference type="STRING" id="1163406.A0A0L0NIJ7"/>
<evidence type="ECO:0000256" key="3">
    <source>
        <dbReference type="ARBA" id="ARBA00008669"/>
    </source>
</evidence>
<dbReference type="GO" id="GO:0006606">
    <property type="term" value="P:protein import into nucleus"/>
    <property type="evidence" value="ECO:0007669"/>
    <property type="project" value="TreeGrafter"/>
</dbReference>
<protein>
    <submittedName>
        <fullName evidence="9">Importin alpha re-exporter</fullName>
    </submittedName>
</protein>
<dbReference type="GO" id="GO:0005049">
    <property type="term" value="F:nuclear export signal receptor activity"/>
    <property type="evidence" value="ECO:0007669"/>
    <property type="project" value="EnsemblFungi"/>
</dbReference>
<evidence type="ECO:0000256" key="5">
    <source>
        <dbReference type="ARBA" id="ARBA00022490"/>
    </source>
</evidence>
<comment type="caution">
    <text evidence="9">The sequence shown here is derived from an EMBL/GenBank/DDBJ whole genome shotgun (WGS) entry which is preliminary data.</text>
</comment>
<evidence type="ECO:0000256" key="4">
    <source>
        <dbReference type="ARBA" id="ARBA00022448"/>
    </source>
</evidence>
<keyword evidence="7" id="KW-0539">Nucleus</keyword>
<evidence type="ECO:0000259" key="8">
    <source>
        <dbReference type="PROSITE" id="PS50166"/>
    </source>
</evidence>
<dbReference type="GO" id="GO:0046827">
    <property type="term" value="P:positive regulation of protein export from nucleus"/>
    <property type="evidence" value="ECO:0007669"/>
    <property type="project" value="EnsemblFungi"/>
</dbReference>